<dbReference type="Proteomes" id="UP000639704">
    <property type="component" value="Segment"/>
</dbReference>
<name>A0A7S5RIV5_9CAUD</name>
<reference evidence="1" key="1">
    <citation type="submission" date="2020-01" db="EMBL/GenBank/DDBJ databases">
        <title>Patterns of diversity and host range of bacteriophage communities associated with bean-nodulatin bacteria.</title>
        <authorList>
            <person name="Vann Cauwenberghe J."/>
            <person name="Santamaria R.I."/>
            <person name="Bustos P."/>
            <person name="Juarez S."/>
            <person name="Gonzalez V."/>
        </authorList>
    </citation>
    <scope>NUCLEOTIDE SEQUENCE</scope>
</reference>
<dbReference type="EMBL" id="MN988529">
    <property type="protein sequence ID" value="QIG73169.1"/>
    <property type="molecule type" value="Genomic_DNA"/>
</dbReference>
<keyword evidence="2" id="KW-1185">Reference proteome</keyword>
<proteinExistence type="predicted"/>
<evidence type="ECO:0000313" key="2">
    <source>
        <dbReference type="Proteomes" id="UP000639704"/>
    </source>
</evidence>
<organism evidence="1 2">
    <name type="scientific">Rhizobium phage RHph_I38</name>
    <dbReference type="NCBI Taxonomy" id="2509734"/>
    <lineage>
        <taxon>Viruses</taxon>
        <taxon>Duplodnaviria</taxon>
        <taxon>Heunggongvirae</taxon>
        <taxon>Uroviricota</taxon>
        <taxon>Caudoviricetes</taxon>
        <taxon>Autographivirales</taxon>
        <taxon>Dunnvirinae</taxon>
        <taxon>Cuernavacavirus</taxon>
        <taxon>Cuernavacavirus RHphI38</taxon>
    </lineage>
</organism>
<evidence type="ECO:0000313" key="1">
    <source>
        <dbReference type="EMBL" id="QIG73169.1"/>
    </source>
</evidence>
<protein>
    <submittedName>
        <fullName evidence="1">Uncharacterized protein</fullName>
    </submittedName>
</protein>
<sequence length="90" mass="9539">MLKVYLVILGFMTTSPNVPGNAGEGASGLEALNIVPMSSMEACIKARDKGIREQALPDGGTGYAVPYCLEGDMILLDDKPTQQSTPTIEH</sequence>
<gene>
    <name evidence="1" type="ORF">EVC01_005</name>
</gene>
<accession>A0A7S5RIV5</accession>